<dbReference type="EMBL" id="VOBR01000003">
    <property type="protein sequence ID" value="TWP53555.1"/>
    <property type="molecule type" value="Genomic_DNA"/>
</dbReference>
<dbReference type="AlphaFoldDB" id="A0A563F0R7"/>
<keyword evidence="1" id="KW-0472">Membrane</keyword>
<protein>
    <submittedName>
        <fullName evidence="2">Uncharacterized protein</fullName>
    </submittedName>
</protein>
<dbReference type="OrthoDB" id="343560at2"/>
<reference evidence="2 3" key="1">
    <citation type="submission" date="2019-07" db="EMBL/GenBank/DDBJ databases">
        <title>Lentzea xizangensis sp. nov., isolated from Qinghai-Tibetan Plateau Soils.</title>
        <authorList>
            <person name="Huang J."/>
        </authorList>
    </citation>
    <scope>NUCLEOTIDE SEQUENCE [LARGE SCALE GENOMIC DNA]</scope>
    <source>
        <strain evidence="2 3">FXJ1.1311</strain>
    </source>
</reference>
<gene>
    <name evidence="2" type="ORF">FKR81_06285</name>
</gene>
<keyword evidence="1" id="KW-1133">Transmembrane helix</keyword>
<keyword evidence="1" id="KW-0812">Transmembrane</keyword>
<feature type="transmembrane region" description="Helical" evidence="1">
    <location>
        <begin position="64"/>
        <end position="86"/>
    </location>
</feature>
<evidence type="ECO:0000313" key="3">
    <source>
        <dbReference type="Proteomes" id="UP000316639"/>
    </source>
</evidence>
<feature type="transmembrane region" description="Helical" evidence="1">
    <location>
        <begin position="39"/>
        <end position="57"/>
    </location>
</feature>
<comment type="caution">
    <text evidence="2">The sequence shown here is derived from an EMBL/GenBank/DDBJ whole genome shotgun (WGS) entry which is preliminary data.</text>
</comment>
<feature type="transmembrane region" description="Helical" evidence="1">
    <location>
        <begin position="213"/>
        <end position="233"/>
    </location>
</feature>
<keyword evidence="3" id="KW-1185">Reference proteome</keyword>
<organism evidence="2 3">
    <name type="scientific">Lentzea tibetensis</name>
    <dbReference type="NCBI Taxonomy" id="2591470"/>
    <lineage>
        <taxon>Bacteria</taxon>
        <taxon>Bacillati</taxon>
        <taxon>Actinomycetota</taxon>
        <taxon>Actinomycetes</taxon>
        <taxon>Pseudonocardiales</taxon>
        <taxon>Pseudonocardiaceae</taxon>
        <taxon>Lentzea</taxon>
    </lineage>
</organism>
<feature type="transmembrane region" description="Helical" evidence="1">
    <location>
        <begin position="106"/>
        <end position="126"/>
    </location>
</feature>
<sequence>MRKVAYGISVVLLLSGLFHLVVFFVDGGPWEGPVSWRKAVTFGVSFGLTLASVAWVTKLLRVGPVVLGIFTFASVMEVGLITLQAWRKVPSHFNDETAFDALVARSLAAGGGLIIFTVIWLVVAAWKARHLAPSMLLAVRVGAVTFLSAMLFGALMIARGVVLTLTEGHQVAYATAGTWKLAHGVAMHGVLLLPLLAWLLTFTPWSEHRRTRIVGTASALYVLAIVAAAVVSAS</sequence>
<dbReference type="Proteomes" id="UP000316639">
    <property type="component" value="Unassembled WGS sequence"/>
</dbReference>
<evidence type="ECO:0000256" key="1">
    <source>
        <dbReference type="SAM" id="Phobius"/>
    </source>
</evidence>
<dbReference type="RefSeq" id="WP_146349966.1">
    <property type="nucleotide sequence ID" value="NZ_VOBR01000003.1"/>
</dbReference>
<feature type="transmembrane region" description="Helical" evidence="1">
    <location>
        <begin position="181"/>
        <end position="201"/>
    </location>
</feature>
<evidence type="ECO:0000313" key="2">
    <source>
        <dbReference type="EMBL" id="TWP53555.1"/>
    </source>
</evidence>
<feature type="transmembrane region" description="Helical" evidence="1">
    <location>
        <begin position="138"/>
        <end position="161"/>
    </location>
</feature>
<accession>A0A563F0R7</accession>
<name>A0A563F0R7_9PSEU</name>
<proteinExistence type="predicted"/>